<organism evidence="1 2">
    <name type="scientific">Thermococcus celericrescens</name>
    <dbReference type="NCBI Taxonomy" id="227598"/>
    <lineage>
        <taxon>Archaea</taxon>
        <taxon>Methanobacteriati</taxon>
        <taxon>Methanobacteriota</taxon>
        <taxon>Thermococci</taxon>
        <taxon>Thermococcales</taxon>
        <taxon>Thermococcaceae</taxon>
        <taxon>Thermococcus</taxon>
    </lineage>
</organism>
<proteinExistence type="predicted"/>
<name>A0A117ITY0_9EURY</name>
<evidence type="ECO:0008006" key="3">
    <source>
        <dbReference type="Google" id="ProtNLM"/>
    </source>
</evidence>
<evidence type="ECO:0000313" key="2">
    <source>
        <dbReference type="Proteomes" id="UP000053462"/>
    </source>
</evidence>
<keyword evidence="2" id="KW-1185">Reference proteome</keyword>
<dbReference type="OrthoDB" id="103533at2157"/>
<dbReference type="EMBL" id="LLYW01000007">
    <property type="protein sequence ID" value="KUH34343.1"/>
    <property type="molecule type" value="Genomic_DNA"/>
</dbReference>
<gene>
    <name evidence="1" type="ORF">APY94_02465</name>
</gene>
<comment type="caution">
    <text evidence="1">The sequence shown here is derived from an EMBL/GenBank/DDBJ whole genome shotgun (WGS) entry which is preliminary data.</text>
</comment>
<reference evidence="1 2" key="1">
    <citation type="submission" date="2015-10" db="EMBL/GenBank/DDBJ databases">
        <title>Draft genome sequence of Thermococcus celericrescens strain DSM 17994.</title>
        <authorList>
            <person name="Hong S.-J."/>
            <person name="Park C.-E."/>
            <person name="Shin J.-H."/>
        </authorList>
    </citation>
    <scope>NUCLEOTIDE SEQUENCE [LARGE SCALE GENOMIC DNA]</scope>
    <source>
        <strain evidence="1 2">DSM 17994</strain>
    </source>
</reference>
<dbReference type="AlphaFoldDB" id="A0A117ITY0"/>
<dbReference type="STRING" id="227598.APY94_02465"/>
<protein>
    <recommendedName>
        <fullName evidence="3">DUF2268 domain-containing protein</fullName>
    </recommendedName>
</protein>
<accession>A0A117ITY0</accession>
<evidence type="ECO:0000313" key="1">
    <source>
        <dbReference type="EMBL" id="KUH34343.1"/>
    </source>
</evidence>
<dbReference type="Proteomes" id="UP000053462">
    <property type="component" value="Unassembled WGS sequence"/>
</dbReference>
<dbReference type="RefSeq" id="WP_058938138.1">
    <property type="nucleotide sequence ID" value="NZ_LLYW01000007.1"/>
</dbReference>
<sequence length="266" mass="31665">MIFDTFQDFMERWDGSPEGWIAYISNYPELFEKIKEDYARYGASWRDYLRLLDKRKPEEFPKAYERLRGTLPKIAADVERLFGITQNDYNIVIYVGLENGAGWVTEFKGKPSILFGLEAVAELGWYDGIGGLIAHEFGHLVHWLMRNENLEKLEEEALMGLYTEGFAQRVEDILTGRPWHLEYDGWFEWCARNERCLKEEFARRVRKNEPLNPFFGSWYELFGMKFTGYYLGYRFIRWLEETLSFEEIAKLEKERVRGMILEFLEG</sequence>